<dbReference type="AlphaFoldDB" id="A0A7Z7INX1"/>
<comment type="caution">
    <text evidence="3">The sequence shown here is derived from an EMBL/GenBank/DDBJ whole genome shotgun (WGS) entry which is preliminary data.</text>
</comment>
<evidence type="ECO:0000313" key="3">
    <source>
        <dbReference type="EMBL" id="SOJ55826.1"/>
    </source>
</evidence>
<dbReference type="GO" id="GO:0102099">
    <property type="term" value="F:FAD-dependent urate hydroxylase activity"/>
    <property type="evidence" value="ECO:0007669"/>
    <property type="project" value="UniProtKB-EC"/>
</dbReference>
<evidence type="ECO:0000313" key="4">
    <source>
        <dbReference type="Proteomes" id="UP000554965"/>
    </source>
</evidence>
<keyword evidence="3" id="KW-0560">Oxidoreductase</keyword>
<dbReference type="Proteomes" id="UP000554965">
    <property type="component" value="Unassembled WGS sequence"/>
</dbReference>
<dbReference type="SUPFAM" id="SSF51905">
    <property type="entry name" value="FAD/NAD(P)-binding domain"/>
    <property type="match status" value="1"/>
</dbReference>
<dbReference type="InterPro" id="IPR051704">
    <property type="entry name" value="FAD_aromatic-hydroxylase"/>
</dbReference>
<protein>
    <submittedName>
        <fullName evidence="3">FAD-dependent urate hydroxylase</fullName>
        <ecNumber evidence="3">1.14.13.113</ecNumber>
    </submittedName>
</protein>
<proteinExistence type="predicted"/>
<accession>A0A7Z7INX1</accession>
<dbReference type="GO" id="GO:0071949">
    <property type="term" value="F:FAD binding"/>
    <property type="evidence" value="ECO:0007669"/>
    <property type="project" value="InterPro"/>
</dbReference>
<name>A0A7Z7INX1_9MYCO</name>
<keyword evidence="4" id="KW-1185">Reference proteome</keyword>
<dbReference type="Gene3D" id="3.30.9.10">
    <property type="entry name" value="D-Amino Acid Oxidase, subunit A, domain 2"/>
    <property type="match status" value="1"/>
</dbReference>
<dbReference type="RefSeq" id="WP_186243576.1">
    <property type="nucleotide sequence ID" value="NZ_OCTY01000002.1"/>
</dbReference>
<sequence>MKVAICGAGIAGLAVAERMSALGAEVVVLDRSSTPRAHGHMIDFFGSGYEAAEAIGVLPAIQEVAYRIDAASLVDEHGRRRVGLPYGEMAKALDGRLCSVMRPDLEKVLRDNLPRNVDLRLGRSLSKVSHRDDGVTVMLDDGAELDADLLVGADGIHSTVRELVFGAESQYLRYLGFHCAAFVFDAPDVGETTRDRFVLTDTADRQMGFYMLQDNRVAVFAVHRTSDPKLPHDTRAAIRDKYAGMGWLVPEALRRCPRSEEIYYDQVAQIEMPRWSKNRVILIGDACSAVSLFAGQGASLAVAGAYVLAEQLRRTSSVDRALDFYERLWRPVVEEKQRGGRDSAGWFLPASSSQLRLRRAALRLAWLPMVSRRISARLVGEPTAVIATLRPGGEDSDSSPPAAEDSVP</sequence>
<feature type="domain" description="FAD-binding" evidence="2">
    <location>
        <begin position="2"/>
        <end position="334"/>
    </location>
</feature>
<organism evidence="3 4">
    <name type="scientific">Mycobacterium simulans</name>
    <dbReference type="NCBI Taxonomy" id="627089"/>
    <lineage>
        <taxon>Bacteria</taxon>
        <taxon>Bacillati</taxon>
        <taxon>Actinomycetota</taxon>
        <taxon>Actinomycetes</taxon>
        <taxon>Mycobacteriales</taxon>
        <taxon>Mycobacteriaceae</taxon>
        <taxon>Mycobacterium</taxon>
    </lineage>
</organism>
<dbReference type="EC" id="1.14.13.113" evidence="3"/>
<feature type="compositionally biased region" description="Low complexity" evidence="1">
    <location>
        <begin position="398"/>
        <end position="408"/>
    </location>
</feature>
<dbReference type="PANTHER" id="PTHR46865">
    <property type="entry name" value="OXIDOREDUCTASE-RELATED"/>
    <property type="match status" value="1"/>
</dbReference>
<dbReference type="PRINTS" id="PR00420">
    <property type="entry name" value="RNGMNOXGNASE"/>
</dbReference>
<gene>
    <name evidence="3" type="primary">hpxO_3</name>
    <name evidence="3" type="ORF">MSIMFB_03305</name>
</gene>
<reference evidence="3 4" key="1">
    <citation type="submission" date="2017-10" db="EMBL/GenBank/DDBJ databases">
        <authorList>
            <consortium name="Urmite Genomes"/>
        </authorList>
    </citation>
    <scope>NUCLEOTIDE SEQUENCE [LARGE SCALE GENOMIC DNA]</scope>
    <source>
        <strain evidence="3 4">FB-527</strain>
    </source>
</reference>
<evidence type="ECO:0000256" key="1">
    <source>
        <dbReference type="SAM" id="MobiDB-lite"/>
    </source>
</evidence>
<dbReference type="Pfam" id="PF01494">
    <property type="entry name" value="FAD_binding_3"/>
    <property type="match status" value="1"/>
</dbReference>
<evidence type="ECO:0000259" key="2">
    <source>
        <dbReference type="Pfam" id="PF01494"/>
    </source>
</evidence>
<feature type="region of interest" description="Disordered" evidence="1">
    <location>
        <begin position="389"/>
        <end position="408"/>
    </location>
</feature>
<dbReference type="InterPro" id="IPR036188">
    <property type="entry name" value="FAD/NAD-bd_sf"/>
</dbReference>
<dbReference type="EMBL" id="OCTY01000002">
    <property type="protein sequence ID" value="SOJ55826.1"/>
    <property type="molecule type" value="Genomic_DNA"/>
</dbReference>
<dbReference type="PANTHER" id="PTHR46865:SF8">
    <property type="entry name" value="POSSIBLE OXIDOREDUCTASE"/>
    <property type="match status" value="1"/>
</dbReference>
<dbReference type="Gene3D" id="3.50.50.60">
    <property type="entry name" value="FAD/NAD(P)-binding domain"/>
    <property type="match status" value="1"/>
</dbReference>
<dbReference type="InterPro" id="IPR002938">
    <property type="entry name" value="FAD-bd"/>
</dbReference>